<dbReference type="NCBIfam" id="TIGR00399">
    <property type="entry name" value="metG_C_term"/>
    <property type="match status" value="1"/>
</dbReference>
<dbReference type="PANTHER" id="PTHR45765">
    <property type="entry name" value="METHIONINE--TRNA LIGASE"/>
    <property type="match status" value="1"/>
</dbReference>
<evidence type="ECO:0000256" key="5">
    <source>
        <dbReference type="ARBA" id="ARBA00022555"/>
    </source>
</evidence>
<comment type="subunit">
    <text evidence="2">Homodimer.</text>
</comment>
<evidence type="ECO:0000256" key="8">
    <source>
        <dbReference type="ARBA" id="ARBA00022741"/>
    </source>
</evidence>
<dbReference type="InterPro" id="IPR004495">
    <property type="entry name" value="Met-tRNA-synth_bsu_C"/>
</dbReference>
<dbReference type="InterPro" id="IPR014729">
    <property type="entry name" value="Rossmann-like_a/b/a_fold"/>
</dbReference>
<dbReference type="Pfam" id="PF01588">
    <property type="entry name" value="tRNA_bind"/>
    <property type="match status" value="1"/>
</dbReference>
<keyword evidence="7" id="KW-0479">Metal-binding</keyword>
<evidence type="ECO:0000256" key="3">
    <source>
        <dbReference type="ARBA" id="ARBA00012838"/>
    </source>
</evidence>
<evidence type="ECO:0000256" key="15">
    <source>
        <dbReference type="ARBA" id="ARBA00047364"/>
    </source>
</evidence>
<keyword evidence="6 16" id="KW-0436">Ligase</keyword>
<dbReference type="InterPro" id="IPR012340">
    <property type="entry name" value="NA-bd_OB-fold"/>
</dbReference>
<dbReference type="InterPro" id="IPR033911">
    <property type="entry name" value="MetRS_core"/>
</dbReference>
<dbReference type="Pfam" id="PF09334">
    <property type="entry name" value="tRNA-synt_1g"/>
    <property type="match status" value="1"/>
</dbReference>
<feature type="domain" description="TRNA-binding" evidence="17">
    <location>
        <begin position="557"/>
        <end position="658"/>
    </location>
</feature>
<dbReference type="Pfam" id="PF19303">
    <property type="entry name" value="Anticodon_3"/>
    <property type="match status" value="1"/>
</dbReference>
<dbReference type="InterPro" id="IPR002547">
    <property type="entry name" value="tRNA-bd_dom"/>
</dbReference>
<dbReference type="SUPFAM" id="SSF57770">
    <property type="entry name" value="Methionyl-tRNA synthetase (MetRS), Zn-domain"/>
    <property type="match status" value="1"/>
</dbReference>
<dbReference type="SUPFAM" id="SSF47323">
    <property type="entry name" value="Anticodon-binding domain of a subclass of class I aminoacyl-tRNA synthetases"/>
    <property type="match status" value="1"/>
</dbReference>
<keyword evidence="9" id="KW-0862">Zinc</keyword>
<dbReference type="InterPro" id="IPR029038">
    <property type="entry name" value="MetRS_Zn"/>
</dbReference>
<evidence type="ECO:0000313" key="18">
    <source>
        <dbReference type="EMBL" id="WEL19657.1"/>
    </source>
</evidence>
<dbReference type="InterPro" id="IPR015413">
    <property type="entry name" value="Methionyl/Leucyl_tRNA_Synth"/>
</dbReference>
<evidence type="ECO:0000256" key="11">
    <source>
        <dbReference type="ARBA" id="ARBA00022884"/>
    </source>
</evidence>
<evidence type="ECO:0000256" key="10">
    <source>
        <dbReference type="ARBA" id="ARBA00022840"/>
    </source>
</evidence>
<keyword evidence="10 16" id="KW-0067">ATP-binding</keyword>
<keyword evidence="13 16" id="KW-0030">Aminoacyl-tRNA synthetase</keyword>
<keyword evidence="5" id="KW-0820">tRNA-binding</keyword>
<evidence type="ECO:0000259" key="17">
    <source>
        <dbReference type="PROSITE" id="PS50886"/>
    </source>
</evidence>
<evidence type="ECO:0000256" key="14">
    <source>
        <dbReference type="ARBA" id="ARBA00030904"/>
    </source>
</evidence>
<protein>
    <recommendedName>
        <fullName evidence="3">methionine--tRNA ligase</fullName>
        <ecNumber evidence="3">6.1.1.10</ecNumber>
    </recommendedName>
    <alternativeName>
        <fullName evidence="14">Methionyl-tRNA synthetase</fullName>
    </alternativeName>
</protein>
<evidence type="ECO:0000256" key="7">
    <source>
        <dbReference type="ARBA" id="ARBA00022723"/>
    </source>
</evidence>
<dbReference type="CDD" id="cd02800">
    <property type="entry name" value="tRNA_bind_EcMetRS_like"/>
    <property type="match status" value="1"/>
</dbReference>
<dbReference type="EC" id="6.1.1.10" evidence="3"/>
<dbReference type="InterPro" id="IPR009080">
    <property type="entry name" value="tRNAsynth_Ia_anticodon-bd"/>
</dbReference>
<dbReference type="InterPro" id="IPR023458">
    <property type="entry name" value="Met-tRNA_ligase_1"/>
</dbReference>
<dbReference type="PROSITE" id="PS50886">
    <property type="entry name" value="TRBD"/>
    <property type="match status" value="1"/>
</dbReference>
<evidence type="ECO:0000256" key="16">
    <source>
        <dbReference type="RuleBase" id="RU363039"/>
    </source>
</evidence>
<dbReference type="InterPro" id="IPR041872">
    <property type="entry name" value="Anticodon_Met"/>
</dbReference>
<proteinExistence type="inferred from homology"/>
<keyword evidence="8 16" id="KW-0547">Nucleotide-binding</keyword>
<reference evidence="18 19" key="1">
    <citation type="submission" date="2022-09" db="EMBL/GenBank/DDBJ databases">
        <title>Xylan utilization by haloarchaea-nanohaloarchaea associations.</title>
        <authorList>
            <person name="Yakimov M."/>
        </authorList>
    </citation>
    <scope>NUCLEOTIDE SEQUENCE [LARGE SCALE GENOMIC DNA]</scope>
    <source>
        <strain evidence="18 19">SVXNc</strain>
    </source>
</reference>
<evidence type="ECO:0000256" key="12">
    <source>
        <dbReference type="ARBA" id="ARBA00022917"/>
    </source>
</evidence>
<evidence type="ECO:0000256" key="1">
    <source>
        <dbReference type="ARBA" id="ARBA00004496"/>
    </source>
</evidence>
<dbReference type="InterPro" id="IPR014758">
    <property type="entry name" value="Met-tRNA_synth"/>
</dbReference>
<keyword evidence="19" id="KW-1185">Reference proteome</keyword>
<dbReference type="PRINTS" id="PR01041">
    <property type="entry name" value="TRNASYNTHMET"/>
</dbReference>
<organism evidence="18 19">
    <name type="scientific">Candidatus Nanohalococcus occultus</name>
    <dbReference type="NCBI Taxonomy" id="2978047"/>
    <lineage>
        <taxon>Archaea</taxon>
        <taxon>Candidatus Nanohalarchaeota</taxon>
        <taxon>Candidatus Nanohalarchaeota incertae sedis</taxon>
        <taxon>Candidatus Nanohalococcus</taxon>
    </lineage>
</organism>
<keyword evidence="4" id="KW-0963">Cytoplasm</keyword>
<evidence type="ECO:0000256" key="9">
    <source>
        <dbReference type="ARBA" id="ARBA00022833"/>
    </source>
</evidence>
<evidence type="ECO:0000313" key="19">
    <source>
        <dbReference type="Proteomes" id="UP001218034"/>
    </source>
</evidence>
<name>A0ABY8CEN0_9ARCH</name>
<comment type="subcellular location">
    <subcellularLocation>
        <location evidence="1">Cytoplasm</location>
    </subcellularLocation>
</comment>
<accession>A0ABY8CEN0</accession>
<evidence type="ECO:0000256" key="2">
    <source>
        <dbReference type="ARBA" id="ARBA00011738"/>
    </source>
</evidence>
<dbReference type="SUPFAM" id="SSF50249">
    <property type="entry name" value="Nucleic acid-binding proteins"/>
    <property type="match status" value="1"/>
</dbReference>
<comment type="catalytic activity">
    <reaction evidence="15">
        <text>tRNA(Met) + L-methionine + ATP = L-methionyl-tRNA(Met) + AMP + diphosphate</text>
        <dbReference type="Rhea" id="RHEA:13481"/>
        <dbReference type="Rhea" id="RHEA-COMP:9667"/>
        <dbReference type="Rhea" id="RHEA-COMP:9698"/>
        <dbReference type="ChEBI" id="CHEBI:30616"/>
        <dbReference type="ChEBI" id="CHEBI:33019"/>
        <dbReference type="ChEBI" id="CHEBI:57844"/>
        <dbReference type="ChEBI" id="CHEBI:78442"/>
        <dbReference type="ChEBI" id="CHEBI:78530"/>
        <dbReference type="ChEBI" id="CHEBI:456215"/>
        <dbReference type="EC" id="6.1.1.10"/>
    </reaction>
</comment>
<keyword evidence="11" id="KW-0694">RNA-binding</keyword>
<dbReference type="Gene3D" id="2.40.50.140">
    <property type="entry name" value="Nucleic acid-binding proteins"/>
    <property type="match status" value="1"/>
</dbReference>
<dbReference type="EMBL" id="CP104395">
    <property type="protein sequence ID" value="WEL19657.1"/>
    <property type="molecule type" value="Genomic_DNA"/>
</dbReference>
<dbReference type="SUPFAM" id="SSF52374">
    <property type="entry name" value="Nucleotidylyl transferase"/>
    <property type="match status" value="1"/>
</dbReference>
<gene>
    <name evidence="18" type="primary">metG</name>
    <name evidence="18" type="ORF">SVXNc_0643</name>
</gene>
<keyword evidence="12 16" id="KW-0648">Protein biosynthesis</keyword>
<dbReference type="Proteomes" id="UP001218034">
    <property type="component" value="Chromosome"/>
</dbReference>
<dbReference type="GO" id="GO:0004825">
    <property type="term" value="F:methionine-tRNA ligase activity"/>
    <property type="evidence" value="ECO:0007669"/>
    <property type="project" value="UniProtKB-EC"/>
</dbReference>
<evidence type="ECO:0000256" key="6">
    <source>
        <dbReference type="ARBA" id="ARBA00022598"/>
    </source>
</evidence>
<dbReference type="Gene3D" id="2.20.28.20">
    <property type="entry name" value="Methionyl-tRNA synthetase, Zn-domain"/>
    <property type="match status" value="1"/>
</dbReference>
<evidence type="ECO:0000256" key="4">
    <source>
        <dbReference type="ARBA" id="ARBA00022490"/>
    </source>
</evidence>
<sequence>MLPADIFHRYLDIRGVDNILVGGSDVHGTPLELEAMERDMEVEDLKDENHRKVKEVINKFEIDFSIYSNTHSEFNERQTHDMFEKLYLNGYIKEDTQRLPYSAEDDRFLPDRYIEGECPECGGLARGDQCDDCGTLLDPEEIVNPHSTISGSEDIEFKETKHLFLDLPQFKEELLEWLDEAEESPVPDSSLKEVKNAIENTERRAITRDIDWGFDIPVERVNEKIEETGRDVPKLEGDVYSEKVLYVWFDAPIGYIGFTRELFDDSEEWKDYWMNGEAETYYSIGKDNTIFHTVIWPSMLMGSSTEEETYNLPSYEFIQQFLMAEDTQFSKSRGKGLSTEDALEMQPADYWRFYLARNLPQEHDAKFSFDDFEAEINNVLNDTVGNFVNRTLALTEKWFENEVPVGELEYEDRQAVAEAERVTEEYVEAFEDHDIRTAVEKAVELARVGDRYLSKEEPWNNEDRREPVLQVAVQIVRGLGVLMYPFTPEASKNIAEMLDVDIHTEEGYDELQDPLLGGIGAGEKLGERKQLFEKIEVQPPEEGNDSMFNEETVSFEDFGEMDLRVGEVKEVEEHPNADKLYKVQIDVGEATLQTCAGLKNHYEADDLVGRRVVVLANLEPAELRGEKSECMMLAAEDEDGNVSMLTTDKEIKVGSKVR</sequence>
<dbReference type="PANTHER" id="PTHR45765:SF1">
    <property type="entry name" value="METHIONINE--TRNA LIGASE, CYTOPLASMIC"/>
    <property type="match status" value="1"/>
</dbReference>
<dbReference type="NCBIfam" id="TIGR00398">
    <property type="entry name" value="metG"/>
    <property type="match status" value="1"/>
</dbReference>
<comment type="similarity">
    <text evidence="16">Belongs to the class-I aminoacyl-tRNA synthetase family.</text>
</comment>
<dbReference type="Gene3D" id="3.40.50.620">
    <property type="entry name" value="HUPs"/>
    <property type="match status" value="1"/>
</dbReference>
<dbReference type="Gene3D" id="1.10.730.10">
    <property type="entry name" value="Isoleucyl-tRNA Synthetase, Domain 1"/>
    <property type="match status" value="1"/>
</dbReference>
<dbReference type="CDD" id="cd07957">
    <property type="entry name" value="Anticodon_Ia_Met"/>
    <property type="match status" value="1"/>
</dbReference>
<evidence type="ECO:0000256" key="13">
    <source>
        <dbReference type="ARBA" id="ARBA00023146"/>
    </source>
</evidence>